<dbReference type="PATRIC" id="fig|273677.3.peg.1862"/>
<comment type="caution">
    <text evidence="2">The sequence shown here is derived from an EMBL/GenBank/DDBJ whole genome shotgun (WGS) entry which is preliminary data.</text>
</comment>
<dbReference type="OrthoDB" id="9799321at2"/>
<dbReference type="PANTHER" id="PTHR43441">
    <property type="entry name" value="RIBOSOMAL-PROTEIN-SERINE ACETYLTRANSFERASE"/>
    <property type="match status" value="1"/>
</dbReference>
<sequence length="183" mass="20797">MPIRFTPLDPTGADRDALITFMTSQTFPFHVRTNPTATQIADAIDDGAYADEDHASFWIDSDEDGRLGFFRLEDLSDDAPLFDLRLDTAHRGRGLAAEVLRAATDHVFTTLPDVNRFEGQTREDNVAMRRVFVRCGWVQEAYYREGWPTDDGRLRASVAYSILRRDWRDGTVTPVVWDLPTQG</sequence>
<proteinExistence type="predicted"/>
<accession>A0A031FW87</accession>
<dbReference type="InterPro" id="IPR051908">
    <property type="entry name" value="Ribosomal_N-acetyltransferase"/>
</dbReference>
<gene>
    <name evidence="2" type="ORF">BW34_01878</name>
</gene>
<dbReference type="EMBL" id="JFYO01000005">
    <property type="protein sequence ID" value="EZP27885.1"/>
    <property type="molecule type" value="Genomic_DNA"/>
</dbReference>
<keyword evidence="2" id="KW-0808">Transferase</keyword>
<feature type="domain" description="N-acetyltransferase" evidence="1">
    <location>
        <begin position="3"/>
        <end position="165"/>
    </location>
</feature>
<dbReference type="GO" id="GO:0005737">
    <property type="term" value="C:cytoplasm"/>
    <property type="evidence" value="ECO:0007669"/>
    <property type="project" value="TreeGrafter"/>
</dbReference>
<dbReference type="InterPro" id="IPR000182">
    <property type="entry name" value="GNAT_dom"/>
</dbReference>
<dbReference type="Pfam" id="PF13302">
    <property type="entry name" value="Acetyltransf_3"/>
    <property type="match status" value="1"/>
</dbReference>
<dbReference type="GO" id="GO:0008999">
    <property type="term" value="F:protein-N-terminal-alanine acetyltransferase activity"/>
    <property type="evidence" value="ECO:0007669"/>
    <property type="project" value="TreeGrafter"/>
</dbReference>
<reference evidence="2 3" key="1">
    <citation type="submission" date="2014-03" db="EMBL/GenBank/DDBJ databases">
        <title>Draft Genome Sequences of 13 Willow Endophytes.</title>
        <authorList>
            <person name="Gan H.Y."/>
            <person name="Gan H.M."/>
            <person name="Savka M.A."/>
            <person name="Hudson A.O."/>
        </authorList>
    </citation>
    <scope>NUCLEOTIDE SEQUENCE [LARGE SCALE GENOMIC DNA]</scope>
    <source>
        <strain evidence="2 3">RIT293</strain>
    </source>
</reference>
<dbReference type="RefSeq" id="WP_036311624.1">
    <property type="nucleotide sequence ID" value="NZ_JFYO01000005.1"/>
</dbReference>
<dbReference type="PROSITE" id="PS51186">
    <property type="entry name" value="GNAT"/>
    <property type="match status" value="1"/>
</dbReference>
<dbReference type="InterPro" id="IPR016181">
    <property type="entry name" value="Acyl_CoA_acyltransferase"/>
</dbReference>
<name>A0A031FW87_9MICO</name>
<organism evidence="2 3">
    <name type="scientific">Microbacterium oleivorans</name>
    <dbReference type="NCBI Taxonomy" id="273677"/>
    <lineage>
        <taxon>Bacteria</taxon>
        <taxon>Bacillati</taxon>
        <taxon>Actinomycetota</taxon>
        <taxon>Actinomycetes</taxon>
        <taxon>Micrococcales</taxon>
        <taxon>Microbacteriaceae</taxon>
        <taxon>Microbacterium</taxon>
    </lineage>
</organism>
<dbReference type="SUPFAM" id="SSF55729">
    <property type="entry name" value="Acyl-CoA N-acyltransferases (Nat)"/>
    <property type="match status" value="1"/>
</dbReference>
<evidence type="ECO:0000313" key="3">
    <source>
        <dbReference type="Proteomes" id="UP000024001"/>
    </source>
</evidence>
<evidence type="ECO:0000259" key="1">
    <source>
        <dbReference type="PROSITE" id="PS51186"/>
    </source>
</evidence>
<dbReference type="Gene3D" id="3.40.630.30">
    <property type="match status" value="1"/>
</dbReference>
<dbReference type="Proteomes" id="UP000024001">
    <property type="component" value="Unassembled WGS sequence"/>
</dbReference>
<dbReference type="PANTHER" id="PTHR43441:SF11">
    <property type="entry name" value="RIBOSOMAL-PROTEIN-SERINE ACETYLTRANSFERASE"/>
    <property type="match status" value="1"/>
</dbReference>
<keyword evidence="3" id="KW-1185">Reference proteome</keyword>
<dbReference type="AlphaFoldDB" id="A0A031FW87"/>
<dbReference type="GO" id="GO:1990189">
    <property type="term" value="F:protein N-terminal-serine acetyltransferase activity"/>
    <property type="evidence" value="ECO:0007669"/>
    <property type="project" value="TreeGrafter"/>
</dbReference>
<evidence type="ECO:0000313" key="2">
    <source>
        <dbReference type="EMBL" id="EZP27885.1"/>
    </source>
</evidence>
<dbReference type="eggNOG" id="COG1670">
    <property type="taxonomic scope" value="Bacteria"/>
</dbReference>
<protein>
    <submittedName>
        <fullName evidence="2">N-acetyltransferase GCN5</fullName>
    </submittedName>
</protein>